<dbReference type="EMBL" id="LR746272">
    <property type="protein sequence ID" value="CAA7402798.1"/>
    <property type="molecule type" value="Genomic_DNA"/>
</dbReference>
<feature type="coiled-coil region" evidence="7">
    <location>
        <begin position="340"/>
        <end position="374"/>
    </location>
</feature>
<keyword evidence="7" id="KW-0175">Coiled coil</keyword>
<dbReference type="Pfam" id="PF00004">
    <property type="entry name" value="AAA"/>
    <property type="match status" value="1"/>
</dbReference>
<dbReference type="Gene3D" id="1.10.8.60">
    <property type="match status" value="1"/>
</dbReference>
<protein>
    <recommendedName>
        <fullName evidence="9">AAA+ ATPase domain-containing protein</fullName>
    </recommendedName>
</protein>
<dbReference type="PROSITE" id="PS00674">
    <property type="entry name" value="AAA"/>
    <property type="match status" value="1"/>
</dbReference>
<comment type="similarity">
    <text evidence="2">In the C-terminal section; belongs to the peptidase M41 family.</text>
</comment>
<dbReference type="SUPFAM" id="SSF140990">
    <property type="entry name" value="FtsH protease domain-like"/>
    <property type="match status" value="1"/>
</dbReference>
<dbReference type="FunFam" id="3.40.50.300:FF:000982">
    <property type="entry name" value="Inactive ATP-dependent zinc metalloprotease FTSHI 2 like"/>
    <property type="match status" value="1"/>
</dbReference>
<sequence>MDCLNLSSSFATAPWRPTSTRVRLCRRRYLSTSLVASGSSEQWGGEEGEGERRRRDESLMRLLQVSATVTVVSTSLPQPPAQAKVSERKRAGKRAEKKAEAALSPAELKAWSRALPIVSDRIPYTEVLNLKEEGKLKHIVKLPGTSLRQRPDVVLVVLEDSRVLRTALPTSERDEKFWDDWDRLQLSSVCINAYTPPIKKPEVPSPYLGFLSRLTLLFARFRKTKPQSKRVLEIEKARRELAARRKAELAKVRDEREAMEKSLRTQKKIEDRKRRLEERKAKFEQSLVRARKDYEYMGLVWANMARDRNIATVFALGFFPLFYYFVVYGYRKQQKDFEDRRKIEQAEAEERKKMRELEREMAGLESAGDDEVEDEGDQQNPYLKMASKFMQSGARVRRAHGKRLPQYMERGIDVKFTDVAGLGKIRLELEEIVKFFTLGEMYRRRGVKIPGGILLCGPPGVGKTLLAKAVAGEAGVNFFSISASQFVEIYVGVGASRVRALYQEAKENAPSVVFIDELDAVGRERGLIKGSGGQERDATLNQLLVCLDGFEGRGNVITIAATNRPDILDPALVRPGRFDRKIFIPKPGLIGRKEILEVHARKKPMASDVDYVAVASMTEGMVGAELANIVEVAAINMIRESRTEITTDDLLQAAQIEERGMLDKKERSLDMWKHLALNEAAMAVVAANFPDLNNIEFVTIAPRAGRELGYVRVKMDHMKFSEGMLSRQSLLDHITVQIAPRAAEEMWYGQEQLSTIWAETADNARSAARSFVLGGLSEKHYGLSDHWVADRINDIDTEALHVLNSCYQRSKEILERNRKLMDAVVDQLVQKKSLTKREFFNLVGDYGNLEPLPPSIVDIRNAKYAQFQELMMTKKEPTQGGSL</sequence>
<dbReference type="InterPro" id="IPR003959">
    <property type="entry name" value="ATPase_AAA_core"/>
</dbReference>
<evidence type="ECO:0000259" key="9">
    <source>
        <dbReference type="SMART" id="SM00382"/>
    </source>
</evidence>
<keyword evidence="6" id="KW-0809">Transit peptide</keyword>
<evidence type="ECO:0000313" key="11">
    <source>
        <dbReference type="Proteomes" id="UP000663760"/>
    </source>
</evidence>
<comment type="function">
    <text evidence="1">Probable ATP-dependent zinc metallopeptidase.</text>
</comment>
<evidence type="ECO:0000256" key="4">
    <source>
        <dbReference type="ARBA" id="ARBA00022670"/>
    </source>
</evidence>
<accession>A0A7I8L0G3</accession>
<evidence type="ECO:0000256" key="2">
    <source>
        <dbReference type="ARBA" id="ARBA00010044"/>
    </source>
</evidence>
<evidence type="ECO:0000256" key="8">
    <source>
        <dbReference type="SAM" id="MobiDB-lite"/>
    </source>
</evidence>
<evidence type="ECO:0000256" key="3">
    <source>
        <dbReference type="ARBA" id="ARBA00010550"/>
    </source>
</evidence>
<feature type="region of interest" description="Disordered" evidence="8">
    <location>
        <begin position="75"/>
        <end position="95"/>
    </location>
</feature>
<dbReference type="InterPro" id="IPR000642">
    <property type="entry name" value="Peptidase_M41"/>
</dbReference>
<dbReference type="PANTHER" id="PTHR23076:SF56">
    <property type="entry name" value="INACTIVE ATP-DEPENDENT ZINC METALLOPROTEASE FTSHI 2, CHLOROPLASTIC-RELATED"/>
    <property type="match status" value="1"/>
</dbReference>
<keyword evidence="5" id="KW-0378">Hydrolase</keyword>
<dbReference type="SUPFAM" id="SSF52540">
    <property type="entry name" value="P-loop containing nucleoside triphosphate hydrolases"/>
    <property type="match status" value="1"/>
</dbReference>
<evidence type="ECO:0000256" key="7">
    <source>
        <dbReference type="SAM" id="Coils"/>
    </source>
</evidence>
<dbReference type="SMART" id="SM00382">
    <property type="entry name" value="AAA"/>
    <property type="match status" value="1"/>
</dbReference>
<dbReference type="InterPro" id="IPR003593">
    <property type="entry name" value="AAA+_ATPase"/>
</dbReference>
<dbReference type="GO" id="GO:0016887">
    <property type="term" value="F:ATP hydrolysis activity"/>
    <property type="evidence" value="ECO:0007669"/>
    <property type="project" value="InterPro"/>
</dbReference>
<name>A0A7I8L0G3_SPIIN</name>
<dbReference type="Pfam" id="PF01434">
    <property type="entry name" value="Peptidase_M41"/>
    <property type="match status" value="1"/>
</dbReference>
<dbReference type="OrthoDB" id="1413014at2759"/>
<reference evidence="10" key="1">
    <citation type="submission" date="2020-02" db="EMBL/GenBank/DDBJ databases">
        <authorList>
            <person name="Scholz U."/>
            <person name="Mascher M."/>
            <person name="Fiebig A."/>
        </authorList>
    </citation>
    <scope>NUCLEOTIDE SEQUENCE</scope>
</reference>
<feature type="compositionally biased region" description="Basic and acidic residues" evidence="8">
    <location>
        <begin position="85"/>
        <end position="95"/>
    </location>
</feature>
<evidence type="ECO:0000256" key="1">
    <source>
        <dbReference type="ARBA" id="ARBA00003497"/>
    </source>
</evidence>
<dbReference type="FunFam" id="1.10.8.60:FF:000072">
    <property type="entry name" value="probable inactive ATP-dependent zinc metalloprotease FTSHI 2, chloroplastic"/>
    <property type="match status" value="1"/>
</dbReference>
<comment type="similarity">
    <text evidence="3">In the N-terminal section; belongs to the AAA ATPase family.</text>
</comment>
<dbReference type="FunFam" id="1.20.58.760:FF:000012">
    <property type="entry name" value="probable inactive ATP-dependent zinc metalloprotease FTSHI 2, chloroplastic"/>
    <property type="match status" value="1"/>
</dbReference>
<dbReference type="Proteomes" id="UP000663760">
    <property type="component" value="Chromosome 9"/>
</dbReference>
<dbReference type="GO" id="GO:0009507">
    <property type="term" value="C:chloroplast"/>
    <property type="evidence" value="ECO:0007669"/>
    <property type="project" value="TreeGrafter"/>
</dbReference>
<dbReference type="GO" id="GO:0006508">
    <property type="term" value="P:proteolysis"/>
    <property type="evidence" value="ECO:0007669"/>
    <property type="project" value="UniProtKB-KW"/>
</dbReference>
<dbReference type="GO" id="GO:0004222">
    <property type="term" value="F:metalloendopeptidase activity"/>
    <property type="evidence" value="ECO:0007669"/>
    <property type="project" value="InterPro"/>
</dbReference>
<dbReference type="InterPro" id="IPR027417">
    <property type="entry name" value="P-loop_NTPase"/>
</dbReference>
<dbReference type="AlphaFoldDB" id="A0A7I8L0G3"/>
<evidence type="ECO:0000256" key="6">
    <source>
        <dbReference type="ARBA" id="ARBA00022946"/>
    </source>
</evidence>
<proteinExistence type="inferred from homology"/>
<dbReference type="GO" id="GO:0005524">
    <property type="term" value="F:ATP binding"/>
    <property type="evidence" value="ECO:0007669"/>
    <property type="project" value="InterPro"/>
</dbReference>
<organism evidence="10 11">
    <name type="scientific">Spirodela intermedia</name>
    <name type="common">Intermediate duckweed</name>
    <dbReference type="NCBI Taxonomy" id="51605"/>
    <lineage>
        <taxon>Eukaryota</taxon>
        <taxon>Viridiplantae</taxon>
        <taxon>Streptophyta</taxon>
        <taxon>Embryophyta</taxon>
        <taxon>Tracheophyta</taxon>
        <taxon>Spermatophyta</taxon>
        <taxon>Magnoliopsida</taxon>
        <taxon>Liliopsida</taxon>
        <taxon>Araceae</taxon>
        <taxon>Lemnoideae</taxon>
        <taxon>Spirodela</taxon>
    </lineage>
</organism>
<keyword evidence="11" id="KW-1185">Reference proteome</keyword>
<evidence type="ECO:0000256" key="5">
    <source>
        <dbReference type="ARBA" id="ARBA00022801"/>
    </source>
</evidence>
<dbReference type="Gene3D" id="1.20.58.760">
    <property type="entry name" value="Peptidase M41"/>
    <property type="match status" value="1"/>
</dbReference>
<feature type="domain" description="AAA+ ATPase" evidence="9">
    <location>
        <begin position="449"/>
        <end position="588"/>
    </location>
</feature>
<dbReference type="GO" id="GO:0004176">
    <property type="term" value="F:ATP-dependent peptidase activity"/>
    <property type="evidence" value="ECO:0007669"/>
    <property type="project" value="InterPro"/>
</dbReference>
<dbReference type="GO" id="GO:0045037">
    <property type="term" value="P:protein import into chloroplast stroma"/>
    <property type="evidence" value="ECO:0007669"/>
    <property type="project" value="TreeGrafter"/>
</dbReference>
<dbReference type="Pfam" id="PF17862">
    <property type="entry name" value="AAA_lid_3"/>
    <property type="match status" value="1"/>
</dbReference>
<evidence type="ECO:0000313" key="10">
    <source>
        <dbReference type="EMBL" id="CAA7402798.1"/>
    </source>
</evidence>
<dbReference type="InterPro" id="IPR041569">
    <property type="entry name" value="AAA_lid_3"/>
</dbReference>
<dbReference type="PANTHER" id="PTHR23076">
    <property type="entry name" value="METALLOPROTEASE M41 FTSH"/>
    <property type="match status" value="1"/>
</dbReference>
<keyword evidence="4" id="KW-0645">Protease</keyword>
<feature type="coiled-coil region" evidence="7">
    <location>
        <begin position="242"/>
        <end position="293"/>
    </location>
</feature>
<dbReference type="InterPro" id="IPR003960">
    <property type="entry name" value="ATPase_AAA_CS"/>
</dbReference>
<dbReference type="InterPro" id="IPR037219">
    <property type="entry name" value="Peptidase_M41-like"/>
</dbReference>
<dbReference type="CDD" id="cd19501">
    <property type="entry name" value="RecA-like_FtsH"/>
    <property type="match status" value="1"/>
</dbReference>
<gene>
    <name evidence="10" type="ORF">SI8410_09013476</name>
</gene>
<dbReference type="Gene3D" id="3.40.50.300">
    <property type="entry name" value="P-loop containing nucleotide triphosphate hydrolases"/>
    <property type="match status" value="1"/>
</dbReference>